<dbReference type="InterPro" id="IPR011042">
    <property type="entry name" value="6-blade_b-propeller_TolB-like"/>
</dbReference>
<evidence type="ECO:0008006" key="2">
    <source>
        <dbReference type="Google" id="ProtNLM"/>
    </source>
</evidence>
<sequence>MKTPEKILHQTKRFTLPILVLYQAVFCTEVSQKNIEIEDYFSQSWISSSLISPDGKYVAYLERRWNKEKDKRDTDLWVVSVKNKDPYRLTFDGKYKEQVQWSPDSDFIYYKASHNRSKEEHPPYNGTSQVWKISLTGSIA</sequence>
<proteinExistence type="predicted"/>
<dbReference type="EMBL" id="UINC01058787">
    <property type="protein sequence ID" value="SVB81445.1"/>
    <property type="molecule type" value="Genomic_DNA"/>
</dbReference>
<accession>A0A382H2U9</accession>
<reference evidence="1" key="1">
    <citation type="submission" date="2018-05" db="EMBL/GenBank/DDBJ databases">
        <authorList>
            <person name="Lanie J.A."/>
            <person name="Ng W.-L."/>
            <person name="Kazmierczak K.M."/>
            <person name="Andrzejewski T.M."/>
            <person name="Davidsen T.M."/>
            <person name="Wayne K.J."/>
            <person name="Tettelin H."/>
            <person name="Glass J.I."/>
            <person name="Rusch D."/>
            <person name="Podicherti R."/>
            <person name="Tsui H.-C.T."/>
            <person name="Winkler M.E."/>
        </authorList>
    </citation>
    <scope>NUCLEOTIDE SEQUENCE</scope>
</reference>
<protein>
    <recommendedName>
        <fullName evidence="2">Dipeptidylpeptidase IV N-terminal domain-containing protein</fullName>
    </recommendedName>
</protein>
<dbReference type="AlphaFoldDB" id="A0A382H2U9"/>
<evidence type="ECO:0000313" key="1">
    <source>
        <dbReference type="EMBL" id="SVB81445.1"/>
    </source>
</evidence>
<organism evidence="1">
    <name type="scientific">marine metagenome</name>
    <dbReference type="NCBI Taxonomy" id="408172"/>
    <lineage>
        <taxon>unclassified sequences</taxon>
        <taxon>metagenomes</taxon>
        <taxon>ecological metagenomes</taxon>
    </lineage>
</organism>
<dbReference type="Gene3D" id="2.120.10.30">
    <property type="entry name" value="TolB, C-terminal domain"/>
    <property type="match status" value="1"/>
</dbReference>
<dbReference type="SUPFAM" id="SSF82171">
    <property type="entry name" value="DPP6 N-terminal domain-like"/>
    <property type="match status" value="1"/>
</dbReference>
<name>A0A382H2U9_9ZZZZ</name>
<gene>
    <name evidence="1" type="ORF">METZ01_LOCUS234299</name>
</gene>
<feature type="non-terminal residue" evidence="1">
    <location>
        <position position="140"/>
    </location>
</feature>